<evidence type="ECO:0000256" key="5">
    <source>
        <dbReference type="SAM" id="Coils"/>
    </source>
</evidence>
<dbReference type="SUPFAM" id="SSF52833">
    <property type="entry name" value="Thioredoxin-like"/>
    <property type="match status" value="1"/>
</dbReference>
<dbReference type="InterPro" id="IPR036249">
    <property type="entry name" value="Thioredoxin-like_sf"/>
</dbReference>
<dbReference type="PANTHER" id="PTHR12151">
    <property type="entry name" value="ELECTRON TRANSPORT PROTIN SCO1/SENC FAMILY MEMBER"/>
    <property type="match status" value="1"/>
</dbReference>
<evidence type="ECO:0000256" key="1">
    <source>
        <dbReference type="ARBA" id="ARBA00010996"/>
    </source>
</evidence>
<dbReference type="Proteomes" id="UP000031443">
    <property type="component" value="Unassembled WGS sequence"/>
</dbReference>
<dbReference type="InterPro" id="IPR014751">
    <property type="entry name" value="XRCC4-like_C"/>
</dbReference>
<evidence type="ECO:0000256" key="3">
    <source>
        <dbReference type="ARBA" id="ARBA00023123"/>
    </source>
</evidence>
<dbReference type="Gene3D" id="3.40.30.10">
    <property type="entry name" value="Glutaredoxin"/>
    <property type="match status" value="1"/>
</dbReference>
<dbReference type="Pfam" id="PF02630">
    <property type="entry name" value="SCO1-SenC"/>
    <property type="match status" value="1"/>
</dbReference>
<dbReference type="FunFam" id="1.20.5.370:FF:000001">
    <property type="entry name" value="Myosin heavy chain"/>
    <property type="match status" value="1"/>
</dbReference>
<protein>
    <submittedName>
        <fullName evidence="6">Myosin-3</fullName>
    </submittedName>
</protein>
<dbReference type="GO" id="GO:0005739">
    <property type="term" value="C:mitochondrion"/>
    <property type="evidence" value="ECO:0007669"/>
    <property type="project" value="GOC"/>
</dbReference>
<evidence type="ECO:0000256" key="2">
    <source>
        <dbReference type="ARBA" id="ARBA00023054"/>
    </source>
</evidence>
<proteinExistence type="inferred from homology"/>
<keyword evidence="7" id="KW-1185">Reference proteome</keyword>
<comment type="similarity">
    <text evidence="1">Belongs to the SCO1/2 family.</text>
</comment>
<reference evidence="7" key="1">
    <citation type="journal article" date="2013" name="Nat. Genet.">
        <title>The draft genomes of soft-shell turtle and green sea turtle yield insights into the development and evolution of the turtle-specific body plan.</title>
        <authorList>
            <person name="Wang Z."/>
            <person name="Pascual-Anaya J."/>
            <person name="Zadissa A."/>
            <person name="Li W."/>
            <person name="Niimura Y."/>
            <person name="Huang Z."/>
            <person name="Li C."/>
            <person name="White S."/>
            <person name="Xiong Z."/>
            <person name="Fang D."/>
            <person name="Wang B."/>
            <person name="Ming Y."/>
            <person name="Chen Y."/>
            <person name="Zheng Y."/>
            <person name="Kuraku S."/>
            <person name="Pignatelli M."/>
            <person name="Herrero J."/>
            <person name="Beal K."/>
            <person name="Nozawa M."/>
            <person name="Li Q."/>
            <person name="Wang J."/>
            <person name="Zhang H."/>
            <person name="Yu L."/>
            <person name="Shigenobu S."/>
            <person name="Wang J."/>
            <person name="Liu J."/>
            <person name="Flicek P."/>
            <person name="Searle S."/>
            <person name="Wang J."/>
            <person name="Kuratani S."/>
            <person name="Yin Y."/>
            <person name="Aken B."/>
            <person name="Zhang G."/>
            <person name="Irie N."/>
        </authorList>
    </citation>
    <scope>NUCLEOTIDE SEQUENCE [LARGE SCALE GENOMIC DNA]</scope>
</reference>
<sequence length="445" mass="50531">MILAVDEIDRIPSLPNVTPLFITIDPERDTGEAVARYVKEFSPKLVGLTGTKEQIEQVTRAYRVYYSSGPKDEDNDYILIFVDVTAAIKSEYHLQREQSECRVYPVPHTDSRECSDYSPIRRPVNEGNVVDVIEAFLVRYPMIFQKLIHIALATKAVAWFKSWLKACMQEVLPHGGNLTTTPPLSVDTCKGGASCNTEEDFVDEEEEENARQVSGESVLSDSQDLFITLEPISSQGGIPDPEGGEGTFWESLLISDSLMSGYNEMDMQLHSDDALRGQEDLKEQVAMVEHRANLLQGETAELRTALEQTERSRKVAEQELMDNTECVQLLHTQAAMMVEELKKEQDTSTHLERMKKNLEQTVKNLQLHLDEAEQLALKGGKKQLQKLESRIQELESKLEGEQKRAADAIKGIWKYERRIKELTFQAVKSAFSDRELFYRKIANLL</sequence>
<dbReference type="eggNOG" id="KOG2792">
    <property type="taxonomic scope" value="Eukaryota"/>
</dbReference>
<organism evidence="6 7">
    <name type="scientific">Chelonia mydas</name>
    <name type="common">Green sea-turtle</name>
    <name type="synonym">Chelonia agassizi</name>
    <dbReference type="NCBI Taxonomy" id="8469"/>
    <lineage>
        <taxon>Eukaryota</taxon>
        <taxon>Metazoa</taxon>
        <taxon>Chordata</taxon>
        <taxon>Craniata</taxon>
        <taxon>Vertebrata</taxon>
        <taxon>Euteleostomi</taxon>
        <taxon>Archelosauria</taxon>
        <taxon>Testudinata</taxon>
        <taxon>Testudines</taxon>
        <taxon>Cryptodira</taxon>
        <taxon>Durocryptodira</taxon>
        <taxon>Americhelydia</taxon>
        <taxon>Chelonioidea</taxon>
        <taxon>Cheloniidae</taxon>
        <taxon>Chelonia</taxon>
    </lineage>
</organism>
<gene>
    <name evidence="6" type="ORF">UY3_19143</name>
</gene>
<name>M7AFR1_CHEMY</name>
<keyword evidence="2 5" id="KW-0175">Coiled coil</keyword>
<keyword evidence="3" id="KW-0518">Myosin</keyword>
<keyword evidence="4" id="KW-0505">Motor protein</keyword>
<evidence type="ECO:0000256" key="4">
    <source>
        <dbReference type="ARBA" id="ARBA00023175"/>
    </source>
</evidence>
<dbReference type="PANTHER" id="PTHR12151:SF4">
    <property type="entry name" value="PROTEIN SCO1 HOMOLOG, MITOCHONDRIAL"/>
    <property type="match status" value="1"/>
</dbReference>
<dbReference type="GO" id="GO:0016459">
    <property type="term" value="C:myosin complex"/>
    <property type="evidence" value="ECO:0007669"/>
    <property type="project" value="UniProtKB-KW"/>
</dbReference>
<dbReference type="EMBL" id="KB608654">
    <property type="protein sequence ID" value="EMP23701.1"/>
    <property type="molecule type" value="Genomic_DNA"/>
</dbReference>
<dbReference type="STRING" id="8469.M7AFR1"/>
<feature type="coiled-coil region" evidence="5">
    <location>
        <begin position="278"/>
        <end position="411"/>
    </location>
</feature>
<evidence type="ECO:0000313" key="7">
    <source>
        <dbReference type="Proteomes" id="UP000031443"/>
    </source>
</evidence>
<dbReference type="InterPro" id="IPR003782">
    <property type="entry name" value="SCO1/SenC"/>
</dbReference>
<dbReference type="GO" id="GO:0033617">
    <property type="term" value="P:mitochondrial respiratory chain complex IV assembly"/>
    <property type="evidence" value="ECO:0007669"/>
    <property type="project" value="TreeGrafter"/>
</dbReference>
<dbReference type="AlphaFoldDB" id="M7AFR1"/>
<dbReference type="Gene3D" id="1.20.5.370">
    <property type="match status" value="1"/>
</dbReference>
<dbReference type="CDD" id="cd02968">
    <property type="entry name" value="SCO"/>
    <property type="match status" value="1"/>
</dbReference>
<accession>M7AFR1</accession>
<evidence type="ECO:0000313" key="6">
    <source>
        <dbReference type="EMBL" id="EMP23701.1"/>
    </source>
</evidence>